<dbReference type="InterPro" id="IPR011856">
    <property type="entry name" value="tRNA_endonuc-like_dom_sf"/>
</dbReference>
<reference evidence="2 3" key="3">
    <citation type="journal article" date="2022" name="Int. J. Syst. Evol. Microbiol.">
        <title>Strains of Bradyrhizobium barranii sp. nov. associated with legumes native to Canada are symbionts of soybeans and belong to different subspecies (subsp. barranii subsp. nov. and subsp. apii subsp. nov.) and symbiovars (sv. glycinearum and sv. septentrionale).</title>
        <authorList>
            <person name="Bromfield E.S.P."/>
            <person name="Cloutier S."/>
            <person name="Wasai-Hara S."/>
            <person name="Minamisawa K."/>
        </authorList>
    </citation>
    <scope>NUCLEOTIDE SEQUENCE [LARGE SCALE GENOMIC DNA]</scope>
    <source>
        <strain evidence="2 3">323S2</strain>
    </source>
</reference>
<reference evidence="1" key="2">
    <citation type="submission" date="2020-06" db="EMBL/GenBank/DDBJ databases">
        <title>Whole Genome Sequence of Bradyrhizobium sp. Strain 323S2.</title>
        <authorList>
            <person name="Bromfield E.S.P."/>
        </authorList>
    </citation>
    <scope>NUCLEOTIDE SEQUENCE [LARGE SCALE GENOMIC DNA]</scope>
    <source>
        <strain evidence="1">323S2</strain>
    </source>
</reference>
<organism evidence="1">
    <name type="scientific">Bradyrhizobium barranii subsp. barranii</name>
    <dbReference type="NCBI Taxonomy" id="2823807"/>
    <lineage>
        <taxon>Bacteria</taxon>
        <taxon>Pseudomonadati</taxon>
        <taxon>Pseudomonadota</taxon>
        <taxon>Alphaproteobacteria</taxon>
        <taxon>Hyphomicrobiales</taxon>
        <taxon>Nitrobacteraceae</taxon>
        <taxon>Bradyrhizobium</taxon>
        <taxon>Bradyrhizobium barranii</taxon>
    </lineage>
</organism>
<dbReference type="RefSeq" id="WP_166347066.1">
    <property type="nucleotide sequence ID" value="NZ_CP088280.1"/>
</dbReference>
<dbReference type="EMBL" id="JACBFH010000001">
    <property type="protein sequence ID" value="NYY90314.1"/>
    <property type="molecule type" value="Genomic_DNA"/>
</dbReference>
<accession>A0A7Z0QB80</accession>
<evidence type="ECO:0000313" key="1">
    <source>
        <dbReference type="EMBL" id="NYY90314.1"/>
    </source>
</evidence>
<dbReference type="AlphaFoldDB" id="A0A7Z0QB80"/>
<evidence type="ECO:0008006" key="4">
    <source>
        <dbReference type="Google" id="ProtNLM"/>
    </source>
</evidence>
<gene>
    <name evidence="2" type="ORF">G6321_00050055</name>
    <name evidence="1" type="ORF">G6321_18350</name>
</gene>
<dbReference type="EMBL" id="CP088280">
    <property type="protein sequence ID" value="UGX93645.1"/>
    <property type="molecule type" value="Genomic_DNA"/>
</dbReference>
<evidence type="ECO:0000313" key="3">
    <source>
        <dbReference type="Proteomes" id="UP000564836"/>
    </source>
</evidence>
<dbReference type="GO" id="GO:0003676">
    <property type="term" value="F:nucleic acid binding"/>
    <property type="evidence" value="ECO:0007669"/>
    <property type="project" value="InterPro"/>
</dbReference>
<name>A0A7Z0QB80_9BRAD</name>
<reference evidence="2 3" key="1">
    <citation type="journal article" date="2017" name="Syst. Appl. Microbiol.">
        <title>Soybeans inoculated with root zone soils of Canadian native legumes harbour diverse and novel Bradyrhizobium spp. that possess agricultural potential.</title>
        <authorList>
            <person name="Bromfield E.S.P."/>
            <person name="Cloutier S."/>
            <person name="Tambong J.T."/>
            <person name="Tran Thi T.V."/>
        </authorList>
    </citation>
    <scope>NUCLEOTIDE SEQUENCE [LARGE SCALE GENOMIC DNA]</scope>
    <source>
        <strain evidence="2 3">323S2</strain>
    </source>
</reference>
<evidence type="ECO:0000313" key="2">
    <source>
        <dbReference type="EMBL" id="UGX93645.1"/>
    </source>
</evidence>
<proteinExistence type="predicted"/>
<dbReference type="Proteomes" id="UP000564836">
    <property type="component" value="Chromosome"/>
</dbReference>
<sequence>MTGMLGTFLAAAELTQKGLVVSITSRNARGADLLAADQEFGRVWSIQVKTNSKPAGFWLLSKDYKDLSSPTHVYLFVNLRGDVKPDYYVVPSRVVKKLGTTTPVRSGGSIWHQFSRKDAEPYKSKWAMFARHLE</sequence>
<dbReference type="Gene3D" id="3.40.1350.10">
    <property type="match status" value="1"/>
</dbReference>
<protein>
    <recommendedName>
        <fullName evidence="4">PD(D/E)XK endonuclease domain-containing protein</fullName>
    </recommendedName>
</protein>